<gene>
    <name evidence="1" type="ORF">SAMN05878282_101480</name>
</gene>
<organism evidence="1 2">
    <name type="scientific">Aquipseudomonas alcaligenes</name>
    <name type="common">Pseudomonas alcaligenes</name>
    <dbReference type="NCBI Taxonomy" id="43263"/>
    <lineage>
        <taxon>Bacteria</taxon>
        <taxon>Pseudomonadati</taxon>
        <taxon>Pseudomonadota</taxon>
        <taxon>Gammaproteobacteria</taxon>
        <taxon>Pseudomonadales</taxon>
        <taxon>Pseudomonadaceae</taxon>
        <taxon>Aquipseudomonas</taxon>
    </lineage>
</organism>
<dbReference type="AlphaFoldDB" id="A0A1N6NR30"/>
<dbReference type="EMBL" id="FTMP01000001">
    <property type="protein sequence ID" value="SIP94483.1"/>
    <property type="molecule type" value="Genomic_DNA"/>
</dbReference>
<reference evidence="1 2" key="1">
    <citation type="submission" date="2017-01" db="EMBL/GenBank/DDBJ databases">
        <authorList>
            <person name="Mah S.A."/>
            <person name="Swanson W.J."/>
            <person name="Moy G.W."/>
            <person name="Vacquier V.D."/>
        </authorList>
    </citation>
    <scope>NUCLEOTIDE SEQUENCE [LARGE SCALE GENOMIC DNA]</scope>
    <source>
        <strain evidence="1 2">RU36E</strain>
    </source>
</reference>
<sequence>MAKICLMVGKVMTAYLVLEATTSFMVRLETISYQVI</sequence>
<evidence type="ECO:0000313" key="2">
    <source>
        <dbReference type="Proteomes" id="UP000185841"/>
    </source>
</evidence>
<protein>
    <submittedName>
        <fullName evidence="1">Uncharacterized protein</fullName>
    </submittedName>
</protein>
<evidence type="ECO:0000313" key="1">
    <source>
        <dbReference type="EMBL" id="SIP94483.1"/>
    </source>
</evidence>
<accession>A0A1N6NR30</accession>
<proteinExistence type="predicted"/>
<name>A0A1N6NR30_AQUAC</name>
<dbReference type="Proteomes" id="UP000185841">
    <property type="component" value="Unassembled WGS sequence"/>
</dbReference>